<feature type="transmembrane region" description="Helical" evidence="1">
    <location>
        <begin position="122"/>
        <end position="145"/>
    </location>
</feature>
<proteinExistence type="predicted"/>
<organism evidence="2 3">
    <name type="scientific">Candidatus Scybalenecus merdavium</name>
    <dbReference type="NCBI Taxonomy" id="2840939"/>
    <lineage>
        <taxon>Bacteria</taxon>
        <taxon>Bacillati</taxon>
        <taxon>Bacillota</taxon>
        <taxon>Clostridia</taxon>
        <taxon>Eubacteriales</taxon>
        <taxon>Oscillospiraceae</taxon>
        <taxon>Oscillospiraceae incertae sedis</taxon>
        <taxon>Candidatus Scybalenecus</taxon>
    </lineage>
</organism>
<dbReference type="SUPFAM" id="SSF103473">
    <property type="entry name" value="MFS general substrate transporter"/>
    <property type="match status" value="1"/>
</dbReference>
<feature type="transmembrane region" description="Helical" evidence="1">
    <location>
        <begin position="339"/>
        <end position="364"/>
    </location>
</feature>
<feature type="transmembrane region" description="Helical" evidence="1">
    <location>
        <begin position="310"/>
        <end position="333"/>
    </location>
</feature>
<dbReference type="GO" id="GO:0006814">
    <property type="term" value="P:sodium ion transport"/>
    <property type="evidence" value="ECO:0007669"/>
    <property type="project" value="InterPro"/>
</dbReference>
<feature type="transmembrane region" description="Helical" evidence="1">
    <location>
        <begin position="246"/>
        <end position="271"/>
    </location>
</feature>
<dbReference type="Pfam" id="PF13347">
    <property type="entry name" value="MFS_2"/>
    <property type="match status" value="1"/>
</dbReference>
<dbReference type="GO" id="GO:0015293">
    <property type="term" value="F:symporter activity"/>
    <property type="evidence" value="ECO:0007669"/>
    <property type="project" value="InterPro"/>
</dbReference>
<dbReference type="InterPro" id="IPR039672">
    <property type="entry name" value="MFS_2"/>
</dbReference>
<dbReference type="GO" id="GO:0008643">
    <property type="term" value="P:carbohydrate transport"/>
    <property type="evidence" value="ECO:0007669"/>
    <property type="project" value="InterPro"/>
</dbReference>
<keyword evidence="1" id="KW-0812">Transmembrane</keyword>
<reference evidence="2" key="2">
    <citation type="journal article" date="2021" name="PeerJ">
        <title>Extensive microbial diversity within the chicken gut microbiome revealed by metagenomics and culture.</title>
        <authorList>
            <person name="Gilroy R."/>
            <person name="Ravi A."/>
            <person name="Getino M."/>
            <person name="Pursley I."/>
            <person name="Horton D.L."/>
            <person name="Alikhan N.F."/>
            <person name="Baker D."/>
            <person name="Gharbi K."/>
            <person name="Hall N."/>
            <person name="Watson M."/>
            <person name="Adriaenssens E.M."/>
            <person name="Foster-Nyarko E."/>
            <person name="Jarju S."/>
            <person name="Secka A."/>
            <person name="Antonio M."/>
            <person name="Oren A."/>
            <person name="Chaudhuri R.R."/>
            <person name="La Ragione R."/>
            <person name="Hildebrand F."/>
            <person name="Pallen M.J."/>
        </authorList>
    </citation>
    <scope>NUCLEOTIDE SEQUENCE</scope>
    <source>
        <strain evidence="2">CHK176-6737</strain>
    </source>
</reference>
<name>A0A9D1MVC6_9FIRM</name>
<sequence length="491" mass="54193">MEKETQVQEKRYVGPKEIFLYGVANGGQVFGYNIVSMQLSFFFTMVFGIPSAAVAVMVFVLGIWDAFNDPIMGGLIDRTRTRYGKLRPWLLIVPIPLSITTILLFSGPVILQDVKTTAIKIVYMYISYIIWEFFYTIGDVPFWGLSAAISPSTRDRTNAITSARFISGIIGGLASPLLSVMIDLSNNGVIGWDLKEVFCFMGILAGAMILLLFSLAGTKCRERVVQSEERPNLFQSFANMFKNRPLLMIILSNVLGTVTRIADVFNTYFYIFVLDLASYSIIIGIPGTITGFLGYGLVPILKRKFSNRQIIALCTFSKAAISVIVFLIGMNYYDKAAVVVPLLMLQGAVNSLFTSVTMVVPTEMIGDTVDYMEWKTGKRNEGTNFAVLTFVSKLTGSLSTSLSAAILPLIGIIVPSDGTDPYLNGAGVNTSFWLWGLITAIPPVIGLVQLIPYIFYDLQGKKLEKIHSDMRIRREELAQSATARAGKEGEE</sequence>
<feature type="transmembrane region" description="Helical" evidence="1">
    <location>
        <begin position="165"/>
        <end position="182"/>
    </location>
</feature>
<gene>
    <name evidence="2" type="ORF">IAD23_07065</name>
</gene>
<dbReference type="GO" id="GO:0005886">
    <property type="term" value="C:plasma membrane"/>
    <property type="evidence" value="ECO:0007669"/>
    <property type="project" value="TreeGrafter"/>
</dbReference>
<feature type="transmembrane region" description="Helical" evidence="1">
    <location>
        <begin position="385"/>
        <end position="413"/>
    </location>
</feature>
<reference evidence="2" key="1">
    <citation type="submission" date="2020-10" db="EMBL/GenBank/DDBJ databases">
        <authorList>
            <person name="Gilroy R."/>
        </authorList>
    </citation>
    <scope>NUCLEOTIDE SEQUENCE</scope>
    <source>
        <strain evidence="2">CHK176-6737</strain>
    </source>
</reference>
<dbReference type="PANTHER" id="PTHR11328">
    <property type="entry name" value="MAJOR FACILITATOR SUPERFAMILY DOMAIN-CONTAINING PROTEIN"/>
    <property type="match status" value="1"/>
</dbReference>
<evidence type="ECO:0000256" key="1">
    <source>
        <dbReference type="SAM" id="Phobius"/>
    </source>
</evidence>
<feature type="transmembrane region" description="Helical" evidence="1">
    <location>
        <begin position="88"/>
        <end position="110"/>
    </location>
</feature>
<dbReference type="AlphaFoldDB" id="A0A9D1MVC6"/>
<dbReference type="PANTHER" id="PTHR11328:SF24">
    <property type="entry name" value="MAJOR FACILITATOR SUPERFAMILY (MFS) PROFILE DOMAIN-CONTAINING PROTEIN"/>
    <property type="match status" value="1"/>
</dbReference>
<keyword evidence="1" id="KW-1133">Transmembrane helix</keyword>
<feature type="transmembrane region" description="Helical" evidence="1">
    <location>
        <begin position="41"/>
        <end position="67"/>
    </location>
</feature>
<dbReference type="NCBIfam" id="TIGR00792">
    <property type="entry name" value="gph"/>
    <property type="match status" value="1"/>
</dbReference>
<comment type="caution">
    <text evidence="2">The sequence shown here is derived from an EMBL/GenBank/DDBJ whole genome shotgun (WGS) entry which is preliminary data.</text>
</comment>
<protein>
    <submittedName>
        <fullName evidence="2">MFS transporter</fullName>
    </submittedName>
</protein>
<dbReference type="EMBL" id="DVNM01000041">
    <property type="protein sequence ID" value="HIU69697.1"/>
    <property type="molecule type" value="Genomic_DNA"/>
</dbReference>
<feature type="transmembrane region" description="Helical" evidence="1">
    <location>
        <begin position="433"/>
        <end position="456"/>
    </location>
</feature>
<dbReference type="InterPro" id="IPR036259">
    <property type="entry name" value="MFS_trans_sf"/>
</dbReference>
<feature type="transmembrane region" description="Helical" evidence="1">
    <location>
        <begin position="277"/>
        <end position="298"/>
    </location>
</feature>
<accession>A0A9D1MVC6</accession>
<feature type="transmembrane region" description="Helical" evidence="1">
    <location>
        <begin position="18"/>
        <end position="35"/>
    </location>
</feature>
<dbReference type="Gene3D" id="1.20.1250.20">
    <property type="entry name" value="MFS general substrate transporter like domains"/>
    <property type="match status" value="1"/>
</dbReference>
<evidence type="ECO:0000313" key="3">
    <source>
        <dbReference type="Proteomes" id="UP000824125"/>
    </source>
</evidence>
<evidence type="ECO:0000313" key="2">
    <source>
        <dbReference type="EMBL" id="HIU69697.1"/>
    </source>
</evidence>
<feature type="transmembrane region" description="Helical" evidence="1">
    <location>
        <begin position="194"/>
        <end position="213"/>
    </location>
</feature>
<dbReference type="InterPro" id="IPR001927">
    <property type="entry name" value="Na/Gal_symport"/>
</dbReference>
<keyword evidence="1" id="KW-0472">Membrane</keyword>
<dbReference type="Proteomes" id="UP000824125">
    <property type="component" value="Unassembled WGS sequence"/>
</dbReference>